<proteinExistence type="predicted"/>
<dbReference type="Proteomes" id="UP000035932">
    <property type="component" value="Unassembled WGS sequence"/>
</dbReference>
<dbReference type="PANTHER" id="PTHR10509:SF14">
    <property type="entry name" value="CAFFEOYL-COA O-METHYLTRANSFERASE 3-RELATED"/>
    <property type="match status" value="1"/>
</dbReference>
<protein>
    <submittedName>
        <fullName evidence="4">Methyltransferase</fullName>
    </submittedName>
</protein>
<dbReference type="CDD" id="cd02440">
    <property type="entry name" value="AdoMet_MTases"/>
    <property type="match status" value="1"/>
</dbReference>
<dbReference type="RefSeq" id="WP_048478858.1">
    <property type="nucleotide sequence ID" value="NZ_JBIRUD010000001.1"/>
</dbReference>
<dbReference type="InterPro" id="IPR050362">
    <property type="entry name" value="Cation-dep_OMT"/>
</dbReference>
<dbReference type="PROSITE" id="PS51682">
    <property type="entry name" value="SAM_OMT_I"/>
    <property type="match status" value="1"/>
</dbReference>
<comment type="caution">
    <text evidence="4">The sequence shown here is derived from an EMBL/GenBank/DDBJ whole genome shotgun (WGS) entry which is preliminary data.</text>
</comment>
<dbReference type="InterPro" id="IPR002935">
    <property type="entry name" value="SAM_O-MeTrfase"/>
</dbReference>
<dbReference type="PANTHER" id="PTHR10509">
    <property type="entry name" value="O-METHYLTRANSFERASE-RELATED"/>
    <property type="match status" value="1"/>
</dbReference>
<keyword evidence="5" id="KW-1185">Reference proteome</keyword>
<gene>
    <name evidence="4" type="ORF">ACS04_24400</name>
</gene>
<dbReference type="GO" id="GO:0008757">
    <property type="term" value="F:S-adenosylmethionine-dependent methyltransferase activity"/>
    <property type="evidence" value="ECO:0007669"/>
    <property type="project" value="TreeGrafter"/>
</dbReference>
<dbReference type="SUPFAM" id="SSF53335">
    <property type="entry name" value="S-adenosyl-L-methionine-dependent methyltransferases"/>
    <property type="match status" value="1"/>
</dbReference>
<dbReference type="Pfam" id="PF01596">
    <property type="entry name" value="Methyltransf_3"/>
    <property type="match status" value="1"/>
</dbReference>
<organism evidence="4 5">
    <name type="scientific">Streptomyces roseus</name>
    <dbReference type="NCBI Taxonomy" id="66430"/>
    <lineage>
        <taxon>Bacteria</taxon>
        <taxon>Bacillati</taxon>
        <taxon>Actinomycetota</taxon>
        <taxon>Actinomycetes</taxon>
        <taxon>Kitasatosporales</taxon>
        <taxon>Streptomycetaceae</taxon>
        <taxon>Streptomyces</taxon>
    </lineage>
</organism>
<evidence type="ECO:0000256" key="1">
    <source>
        <dbReference type="ARBA" id="ARBA00022603"/>
    </source>
</evidence>
<accession>A0A0J6XH82</accession>
<reference evidence="4 5" key="1">
    <citation type="submission" date="2015-06" db="EMBL/GenBank/DDBJ databases">
        <title>Recapitulation of the evolution of biosynthetic gene clusters reveals hidden chemical diversity on bacterial genomes.</title>
        <authorList>
            <person name="Cruz-Morales P."/>
            <person name="Martinez-Guerrero C."/>
            <person name="Morales-Escalante M.A."/>
            <person name="Yanez-Guerra L.A."/>
            <person name="Kopp J.F."/>
            <person name="Feldmann J."/>
            <person name="Ramos-Aboites H.E."/>
            <person name="Barona-Gomez F."/>
        </authorList>
    </citation>
    <scope>NUCLEOTIDE SEQUENCE [LARGE SCALE GENOMIC DNA]</scope>
    <source>
        <strain evidence="4 5">ATCC 31245</strain>
    </source>
</reference>
<dbReference type="PATRIC" id="fig|66430.4.peg.369"/>
<evidence type="ECO:0000313" key="5">
    <source>
        <dbReference type="Proteomes" id="UP000035932"/>
    </source>
</evidence>
<name>A0A0J6XH82_9ACTN</name>
<keyword evidence="3" id="KW-0949">S-adenosyl-L-methionine</keyword>
<dbReference type="OrthoDB" id="9799672at2"/>
<evidence type="ECO:0000313" key="4">
    <source>
        <dbReference type="EMBL" id="KMO95390.1"/>
    </source>
</evidence>
<dbReference type="InterPro" id="IPR029063">
    <property type="entry name" value="SAM-dependent_MTases_sf"/>
</dbReference>
<dbReference type="EMBL" id="LFML01000102">
    <property type="protein sequence ID" value="KMO95390.1"/>
    <property type="molecule type" value="Genomic_DNA"/>
</dbReference>
<dbReference type="GO" id="GO:0032259">
    <property type="term" value="P:methylation"/>
    <property type="evidence" value="ECO:0007669"/>
    <property type="project" value="UniProtKB-KW"/>
</dbReference>
<sequence length="219" mass="23147">MGQGDRESSWGFDGLLVEEDEALAAATRDAEAAGLPAHQVAPNQGKLLHLLARIRGARTILEIGTLGGYSTIWLARALPAGGRLVTLEVDPACADVAAANVARAGLADVVDIRRGPALDLLPQLTDLAPFDLVFIDADKPSNPHYLRWALELTRPGSVIIGDNVVRDGAVVDPDSTDPRVQGVRRFTELIAENPKLTATALQTVGSKGYDGLVMALVTD</sequence>
<dbReference type="Gene3D" id="3.40.50.150">
    <property type="entry name" value="Vaccinia Virus protein VP39"/>
    <property type="match status" value="1"/>
</dbReference>
<keyword evidence="1 4" id="KW-0489">Methyltransferase</keyword>
<dbReference type="GO" id="GO:0008171">
    <property type="term" value="F:O-methyltransferase activity"/>
    <property type="evidence" value="ECO:0007669"/>
    <property type="project" value="InterPro"/>
</dbReference>
<evidence type="ECO:0000256" key="3">
    <source>
        <dbReference type="ARBA" id="ARBA00022691"/>
    </source>
</evidence>
<keyword evidence="2 4" id="KW-0808">Transferase</keyword>
<dbReference type="STRING" id="66430.ACS04_24400"/>
<evidence type="ECO:0000256" key="2">
    <source>
        <dbReference type="ARBA" id="ARBA00022679"/>
    </source>
</evidence>
<dbReference type="AlphaFoldDB" id="A0A0J6XH82"/>